<sequence length="116" mass="13503">MRERRRAHRIPYQAILTIDEVYNQQDVIKESRKISIEVVDISKGGIGFIAKEELPLNYYFNAKIDLGNGREFYSVLRIMRKELLSKGYNYGCEFTGLADILSLYIDEFEEEVLSEG</sequence>
<keyword evidence="3" id="KW-1185">Reference proteome</keyword>
<evidence type="ECO:0000259" key="1">
    <source>
        <dbReference type="Pfam" id="PF07238"/>
    </source>
</evidence>
<organism evidence="2 3">
    <name type="scientific">Fusibacter ferrireducens</name>
    <dbReference type="NCBI Taxonomy" id="2785058"/>
    <lineage>
        <taxon>Bacteria</taxon>
        <taxon>Bacillati</taxon>
        <taxon>Bacillota</taxon>
        <taxon>Clostridia</taxon>
        <taxon>Eubacteriales</taxon>
        <taxon>Eubacteriales Family XII. Incertae Sedis</taxon>
        <taxon>Fusibacter</taxon>
    </lineage>
</organism>
<dbReference type="Proteomes" id="UP000614200">
    <property type="component" value="Unassembled WGS sequence"/>
</dbReference>
<evidence type="ECO:0000313" key="2">
    <source>
        <dbReference type="EMBL" id="MBF4695695.1"/>
    </source>
</evidence>
<dbReference type="RefSeq" id="WP_194703934.1">
    <property type="nucleotide sequence ID" value="NZ_JADKNH010000019.1"/>
</dbReference>
<dbReference type="InterPro" id="IPR009875">
    <property type="entry name" value="PilZ_domain"/>
</dbReference>
<proteinExistence type="predicted"/>
<dbReference type="Gene3D" id="2.40.10.220">
    <property type="entry name" value="predicted glycosyltransferase like domains"/>
    <property type="match status" value="1"/>
</dbReference>
<protein>
    <submittedName>
        <fullName evidence="2">PilZ domain-containing protein</fullName>
    </submittedName>
</protein>
<dbReference type="Pfam" id="PF07238">
    <property type="entry name" value="PilZ"/>
    <property type="match status" value="1"/>
</dbReference>
<gene>
    <name evidence="2" type="ORF">ISU02_21580</name>
</gene>
<comment type="caution">
    <text evidence="2">The sequence shown here is derived from an EMBL/GenBank/DDBJ whole genome shotgun (WGS) entry which is preliminary data.</text>
</comment>
<feature type="domain" description="PilZ" evidence="1">
    <location>
        <begin position="3"/>
        <end position="99"/>
    </location>
</feature>
<accession>A0ABR9ZZ08</accession>
<dbReference type="EMBL" id="JADKNH010000019">
    <property type="protein sequence ID" value="MBF4695695.1"/>
    <property type="molecule type" value="Genomic_DNA"/>
</dbReference>
<evidence type="ECO:0000313" key="3">
    <source>
        <dbReference type="Proteomes" id="UP000614200"/>
    </source>
</evidence>
<name>A0ABR9ZZ08_9FIRM</name>
<reference evidence="2 3" key="1">
    <citation type="submission" date="2020-11" db="EMBL/GenBank/DDBJ databases">
        <title>Fusibacter basophilias sp. nov.</title>
        <authorList>
            <person name="Qiu D."/>
        </authorList>
    </citation>
    <scope>NUCLEOTIDE SEQUENCE [LARGE SCALE GENOMIC DNA]</scope>
    <source>
        <strain evidence="2 3">Q10-2</strain>
    </source>
</reference>
<dbReference type="SUPFAM" id="SSF141371">
    <property type="entry name" value="PilZ domain-like"/>
    <property type="match status" value="1"/>
</dbReference>